<evidence type="ECO:0000256" key="1">
    <source>
        <dbReference type="SAM" id="Phobius"/>
    </source>
</evidence>
<reference evidence="3 4" key="1">
    <citation type="submission" date="2024-04" db="EMBL/GenBank/DDBJ databases">
        <authorList>
            <person name="Fracassetti M."/>
        </authorList>
    </citation>
    <scope>NUCLEOTIDE SEQUENCE [LARGE SCALE GENOMIC DNA]</scope>
</reference>
<feature type="domain" description="Reverse transcriptase Ty1/copia-type" evidence="2">
    <location>
        <begin position="28"/>
        <end position="101"/>
    </location>
</feature>
<evidence type="ECO:0000313" key="3">
    <source>
        <dbReference type="EMBL" id="CAL1362087.1"/>
    </source>
</evidence>
<dbReference type="EMBL" id="OZ034814">
    <property type="protein sequence ID" value="CAL1362087.1"/>
    <property type="molecule type" value="Genomic_DNA"/>
</dbReference>
<proteinExistence type="predicted"/>
<keyword evidence="1" id="KW-0472">Membrane</keyword>
<sequence length="133" mass="15468">MVLCNVIRLIWWLKVSVRSMTLNLKRNIIIGLHFRRTLNDPSLFTRQSYLSLFLLLLYIDDIIVSSDDAERIEALMKGLHASLSLKELRSLSYFLGREVHNLQLVFSFLSTIMLMTFSTYSYCVSNSTPMELI</sequence>
<organism evidence="3 4">
    <name type="scientific">Linum trigynum</name>
    <dbReference type="NCBI Taxonomy" id="586398"/>
    <lineage>
        <taxon>Eukaryota</taxon>
        <taxon>Viridiplantae</taxon>
        <taxon>Streptophyta</taxon>
        <taxon>Embryophyta</taxon>
        <taxon>Tracheophyta</taxon>
        <taxon>Spermatophyta</taxon>
        <taxon>Magnoliopsida</taxon>
        <taxon>eudicotyledons</taxon>
        <taxon>Gunneridae</taxon>
        <taxon>Pentapetalae</taxon>
        <taxon>rosids</taxon>
        <taxon>fabids</taxon>
        <taxon>Malpighiales</taxon>
        <taxon>Linaceae</taxon>
        <taxon>Linum</taxon>
    </lineage>
</organism>
<evidence type="ECO:0000259" key="2">
    <source>
        <dbReference type="Pfam" id="PF07727"/>
    </source>
</evidence>
<dbReference type="InterPro" id="IPR013103">
    <property type="entry name" value="RVT_2"/>
</dbReference>
<protein>
    <recommendedName>
        <fullName evidence="2">Reverse transcriptase Ty1/copia-type domain-containing protein</fullName>
    </recommendedName>
</protein>
<accession>A0AAV2CZK0</accession>
<keyword evidence="1" id="KW-1133">Transmembrane helix</keyword>
<keyword evidence="4" id="KW-1185">Reference proteome</keyword>
<dbReference type="Proteomes" id="UP001497516">
    <property type="component" value="Chromosome 10"/>
</dbReference>
<gene>
    <name evidence="3" type="ORF">LTRI10_LOCUS9298</name>
</gene>
<dbReference type="Pfam" id="PF07727">
    <property type="entry name" value="RVT_2"/>
    <property type="match status" value="1"/>
</dbReference>
<keyword evidence="1" id="KW-0812">Transmembrane</keyword>
<feature type="transmembrane region" description="Helical" evidence="1">
    <location>
        <begin position="102"/>
        <end position="122"/>
    </location>
</feature>
<dbReference type="AlphaFoldDB" id="A0AAV2CZK0"/>
<name>A0AAV2CZK0_9ROSI</name>
<evidence type="ECO:0000313" key="4">
    <source>
        <dbReference type="Proteomes" id="UP001497516"/>
    </source>
</evidence>